<proteinExistence type="inferred from homology"/>
<feature type="transmembrane region" description="Helical" evidence="21">
    <location>
        <begin position="76"/>
        <end position="95"/>
    </location>
</feature>
<feature type="region of interest" description="Disordered" evidence="20">
    <location>
        <begin position="333"/>
        <end position="361"/>
    </location>
</feature>
<comment type="subcellular location">
    <subcellularLocation>
        <location evidence="1">Membrane</location>
        <topology evidence="1">Multi-pass membrane protein</topology>
    </subcellularLocation>
    <subcellularLocation>
        <location evidence="2">Mitochondrion outer membrane</location>
    </subcellularLocation>
</comment>
<evidence type="ECO:0000256" key="4">
    <source>
        <dbReference type="ARBA" id="ARBA00006824"/>
    </source>
</evidence>
<keyword evidence="11" id="KW-0496">Mitochondrion</keyword>
<dbReference type="Gene3D" id="3.40.50.1240">
    <property type="entry name" value="Phosphoglycerate mutase-like"/>
    <property type="match status" value="1"/>
</dbReference>
<evidence type="ECO:0000256" key="10">
    <source>
        <dbReference type="ARBA" id="ARBA00022989"/>
    </source>
</evidence>
<dbReference type="EMBL" id="VBQZ03000103">
    <property type="protein sequence ID" value="MXQ93970.1"/>
    <property type="molecule type" value="Genomic_DNA"/>
</dbReference>
<gene>
    <name evidence="22" type="ORF">E5288_WYG018504</name>
</gene>
<dbReference type="GO" id="GO:0012501">
    <property type="term" value="P:programmed cell death"/>
    <property type="evidence" value="ECO:0007669"/>
    <property type="project" value="UniProtKB-KW"/>
</dbReference>
<keyword evidence="23" id="KW-1185">Reference proteome</keyword>
<dbReference type="GO" id="GO:0005741">
    <property type="term" value="C:mitochondrial outer membrane"/>
    <property type="evidence" value="ECO:0007669"/>
    <property type="project" value="UniProtKB-SubCell"/>
</dbReference>
<evidence type="ECO:0000256" key="11">
    <source>
        <dbReference type="ARBA" id="ARBA00023128"/>
    </source>
</evidence>
<evidence type="ECO:0000256" key="9">
    <source>
        <dbReference type="ARBA" id="ARBA00022801"/>
    </source>
</evidence>
<dbReference type="Pfam" id="PF04117">
    <property type="entry name" value="Mpv17_PMP22"/>
    <property type="match status" value="1"/>
</dbReference>
<evidence type="ECO:0000256" key="19">
    <source>
        <dbReference type="ARBA" id="ARBA00062164"/>
    </source>
</evidence>
<dbReference type="InterPro" id="IPR029033">
    <property type="entry name" value="His_PPase_superfam"/>
</dbReference>
<evidence type="ECO:0000256" key="15">
    <source>
        <dbReference type="ARBA" id="ARBA00041839"/>
    </source>
</evidence>
<dbReference type="GO" id="GO:0004722">
    <property type="term" value="F:protein serine/threonine phosphatase activity"/>
    <property type="evidence" value="ECO:0007669"/>
    <property type="project" value="UniProtKB-EC"/>
</dbReference>
<evidence type="ECO:0000256" key="21">
    <source>
        <dbReference type="SAM" id="Phobius"/>
    </source>
</evidence>
<dbReference type="PANTHER" id="PTHR20935">
    <property type="entry name" value="PHOSPHOGLYCERATE MUTASE-RELATED"/>
    <property type="match status" value="1"/>
</dbReference>
<dbReference type="AlphaFoldDB" id="A0A6B0RVA0"/>
<evidence type="ECO:0000313" key="23">
    <source>
        <dbReference type="Proteomes" id="UP000322234"/>
    </source>
</evidence>
<comment type="catalytic activity">
    <reaction evidence="17">
        <text>O-phospho-L-threonyl-[protein] + H2O = L-threonyl-[protein] + phosphate</text>
        <dbReference type="Rhea" id="RHEA:47004"/>
        <dbReference type="Rhea" id="RHEA-COMP:11060"/>
        <dbReference type="Rhea" id="RHEA-COMP:11605"/>
        <dbReference type="ChEBI" id="CHEBI:15377"/>
        <dbReference type="ChEBI" id="CHEBI:30013"/>
        <dbReference type="ChEBI" id="CHEBI:43474"/>
        <dbReference type="ChEBI" id="CHEBI:61977"/>
        <dbReference type="EC" id="3.1.3.16"/>
    </reaction>
</comment>
<name>A0A6B0RVA0_9CETA</name>
<comment type="function">
    <text evidence="18">Mitochondrial serine/threonine phosphatase that dephosphorylates various substrates and thus plays a role in different biological processes including cellular senescence or mitophagy. Modulates cellular senescence by regulating mitochondrial dynamics. Mechanistically, participates in mitochondrial fission through dephosphorylating DNM1L/DRP1. Additionally, dephosphorylates MFN2 in a stress-sensitive manner and consequently protects it from ubiquitination and degradation to promote mitochondrial network formation. Regulates mitophagy independent of PARKIN by interacting with and dephosphorylating FUNDC1, which interacts with LC3. Regulates anti-oxidative response by forming a tertiary complex with KEAP1 and NRF2. Regulates necroptosis by acting as a RIPK3 target and recruiting the RIPK1-RIPK3-MLKL necrosis 'attack' complex to mitochondria.</text>
</comment>
<feature type="region of interest" description="Disordered" evidence="20">
    <location>
        <begin position="263"/>
        <end position="286"/>
    </location>
</feature>
<reference evidence="22" key="1">
    <citation type="submission" date="2019-10" db="EMBL/GenBank/DDBJ databases">
        <title>The sequence and de novo assembly of the wild yak genome.</title>
        <authorList>
            <person name="Liu Y."/>
        </authorList>
    </citation>
    <scope>NUCLEOTIDE SEQUENCE [LARGE SCALE GENOMIC DNA]</scope>
    <source>
        <strain evidence="22">WY2019</strain>
    </source>
</reference>
<evidence type="ECO:0000256" key="2">
    <source>
        <dbReference type="ARBA" id="ARBA00004294"/>
    </source>
</evidence>
<keyword evidence="9" id="KW-0378">Hydrolase</keyword>
<feature type="compositionally biased region" description="Polar residues" evidence="20">
    <location>
        <begin position="218"/>
        <end position="231"/>
    </location>
</feature>
<dbReference type="EC" id="3.1.3.16" evidence="5"/>
<evidence type="ECO:0000256" key="16">
    <source>
        <dbReference type="ARBA" id="ARBA00047761"/>
    </source>
</evidence>
<keyword evidence="12 21" id="KW-0472">Membrane</keyword>
<evidence type="ECO:0000313" key="22">
    <source>
        <dbReference type="EMBL" id="MXQ93970.1"/>
    </source>
</evidence>
<comment type="subunit">
    <text evidence="19">Dimer. Forms a ternary complex with NFE2L2 and KEAP1. Interacts with BCL2L1 and MAP3K5. Upon TNF-induced necrosis, forms in complex with RIPK1, RIPK3 and MLKL; the formation of this complex leads to PGAM5 phosphorylation. Isoform 2, but not isoform 1, interacts with DNM1L; this interaction leads to DNM1L dephosphorylation and activation and eventually to mitochondria fragmentation.</text>
</comment>
<dbReference type="FunFam" id="3.40.50.1240:FF:000009">
    <property type="entry name" value="serine/threonine-protein phosphatase PGAM5, mitochondrial isoform X1"/>
    <property type="match status" value="1"/>
</dbReference>
<evidence type="ECO:0000256" key="7">
    <source>
        <dbReference type="ARBA" id="ARBA00022692"/>
    </source>
</evidence>
<dbReference type="Pfam" id="PF00300">
    <property type="entry name" value="His_Phos_1"/>
    <property type="match status" value="1"/>
</dbReference>
<dbReference type="CDD" id="cd07067">
    <property type="entry name" value="HP_PGM_like"/>
    <property type="match status" value="1"/>
</dbReference>
<sequence length="589" mass="64819">MAPAASKLRAEAGLGPLPRRALSQYLRLLRLYPVLTKAATSGILSALGNFLAQLIEKKQKKENCSQKLDVSGPLRYAIYGFFFTGPLGHFFYLLMERWIPSEVPLAGIKRLLLDRLLFAPAFLSLFFLVMNFLEGQDTAAFTAKMKSGFWPALRMNWRVWTPVQFININYIPVQTLKLSKGSTWAFSAGAGVSTWVGSLPRRLNRGAVRALAQRQKRVAQQASGSRSTKGLRTTAYHPAPPLSLEVTAANKAIAAAIAAAPTQPAGRKRTSDEACPSPHAVHTRARLRGARVGSTRDLTGMAFRQALQLAACGLAGGSAAVLFSAVAVGKPRAGGDAEPRVVEPPAWAGTSRPGPGVWDPNWDRREPLSLVNLRKRNLETGEEELTSRLDHCKAKATRHIFLIRHSQYHVDASLEKDRTLTPLGREQAELTGLRLASLGLKFNKIVHSSMTRAVETTDIISKHLPGVCKVSTDLLREGAPIEPDPPVSHWKPEAVQYYEDGARIEAAFRNYIHRADAKQQEDSYEIFICHANVIRYIVCRALQFPPEGWLRLSLNNGSITHLVVRPDGRVALRALGDTGFMPPDKISRS</sequence>
<feature type="transmembrane region" description="Helical" evidence="21">
    <location>
        <begin position="115"/>
        <end position="133"/>
    </location>
</feature>
<dbReference type="PANTHER" id="PTHR20935:SF0">
    <property type="entry name" value="SERINE_THREONINE-PROTEIN PHOSPHATASE PGAM5, MITOCHONDRIAL"/>
    <property type="match status" value="1"/>
</dbReference>
<dbReference type="InterPro" id="IPR051021">
    <property type="entry name" value="Mito_Ser/Thr_phosphatase"/>
</dbReference>
<keyword evidence="6" id="KW-1210">Necrosis</keyword>
<evidence type="ECO:0000256" key="3">
    <source>
        <dbReference type="ARBA" id="ARBA00006717"/>
    </source>
</evidence>
<comment type="caution">
    <text evidence="22">The sequence shown here is derived from an EMBL/GenBank/DDBJ whole genome shotgun (WGS) entry which is preliminary data.</text>
</comment>
<dbReference type="Proteomes" id="UP000322234">
    <property type="component" value="Unassembled WGS sequence"/>
</dbReference>
<evidence type="ECO:0000256" key="14">
    <source>
        <dbReference type="ARBA" id="ARBA00040722"/>
    </source>
</evidence>
<evidence type="ECO:0000256" key="13">
    <source>
        <dbReference type="ARBA" id="ARBA00039765"/>
    </source>
</evidence>
<evidence type="ECO:0000256" key="8">
    <source>
        <dbReference type="ARBA" id="ARBA00022787"/>
    </source>
</evidence>
<evidence type="ECO:0000256" key="1">
    <source>
        <dbReference type="ARBA" id="ARBA00004141"/>
    </source>
</evidence>
<dbReference type="SMART" id="SM00855">
    <property type="entry name" value="PGAM"/>
    <property type="match status" value="1"/>
</dbReference>
<keyword evidence="10 21" id="KW-1133">Transmembrane helix</keyword>
<keyword evidence="8" id="KW-1000">Mitochondrion outer membrane</keyword>
<feature type="region of interest" description="Disordered" evidence="20">
    <location>
        <begin position="214"/>
        <end position="234"/>
    </location>
</feature>
<evidence type="ECO:0000256" key="6">
    <source>
        <dbReference type="ARBA" id="ARBA00022590"/>
    </source>
</evidence>
<accession>A0A6B0RVA0</accession>
<dbReference type="InterPro" id="IPR007248">
    <property type="entry name" value="Mpv17_PMP22"/>
</dbReference>
<feature type="transmembrane region" description="Helical" evidence="21">
    <location>
        <begin position="34"/>
        <end position="55"/>
    </location>
</feature>
<dbReference type="GO" id="GO:0090141">
    <property type="term" value="P:positive regulation of mitochondrial fission"/>
    <property type="evidence" value="ECO:0007669"/>
    <property type="project" value="TreeGrafter"/>
</dbReference>
<evidence type="ECO:0000256" key="18">
    <source>
        <dbReference type="ARBA" id="ARBA00056534"/>
    </source>
</evidence>
<keyword evidence="7 21" id="KW-0812">Transmembrane</keyword>
<evidence type="ECO:0000256" key="5">
    <source>
        <dbReference type="ARBA" id="ARBA00013081"/>
    </source>
</evidence>
<feature type="transmembrane region" description="Helical" evidence="21">
    <location>
        <begin position="306"/>
        <end position="328"/>
    </location>
</feature>
<comment type="similarity">
    <text evidence="3">Belongs to the phosphoglycerate mutase family. BPG-dependent PGAM subfamily.</text>
</comment>
<organism evidence="22 23">
    <name type="scientific">Bos mutus</name>
    <name type="common">wild yak</name>
    <dbReference type="NCBI Taxonomy" id="72004"/>
    <lineage>
        <taxon>Eukaryota</taxon>
        <taxon>Metazoa</taxon>
        <taxon>Chordata</taxon>
        <taxon>Craniata</taxon>
        <taxon>Vertebrata</taxon>
        <taxon>Euteleostomi</taxon>
        <taxon>Mammalia</taxon>
        <taxon>Eutheria</taxon>
        <taxon>Laurasiatheria</taxon>
        <taxon>Artiodactyla</taxon>
        <taxon>Ruminantia</taxon>
        <taxon>Pecora</taxon>
        <taxon>Bovidae</taxon>
        <taxon>Bovinae</taxon>
        <taxon>Bos</taxon>
    </lineage>
</organism>
<comment type="similarity">
    <text evidence="4">Belongs to the peroxisomal membrane protein PXMP2/4 family.</text>
</comment>
<evidence type="ECO:0000256" key="17">
    <source>
        <dbReference type="ARBA" id="ARBA00048336"/>
    </source>
</evidence>
<comment type="catalytic activity">
    <reaction evidence="16">
        <text>O-phospho-L-seryl-[protein] + H2O = L-seryl-[protein] + phosphate</text>
        <dbReference type="Rhea" id="RHEA:20629"/>
        <dbReference type="Rhea" id="RHEA-COMP:9863"/>
        <dbReference type="Rhea" id="RHEA-COMP:11604"/>
        <dbReference type="ChEBI" id="CHEBI:15377"/>
        <dbReference type="ChEBI" id="CHEBI:29999"/>
        <dbReference type="ChEBI" id="CHEBI:43474"/>
        <dbReference type="ChEBI" id="CHEBI:83421"/>
        <dbReference type="EC" id="3.1.3.16"/>
    </reaction>
</comment>
<dbReference type="SUPFAM" id="SSF53254">
    <property type="entry name" value="Phosphoglycerate mutase-like"/>
    <property type="match status" value="1"/>
</dbReference>
<evidence type="ECO:0000256" key="20">
    <source>
        <dbReference type="SAM" id="MobiDB-lite"/>
    </source>
</evidence>
<protein>
    <recommendedName>
        <fullName evidence="13">Serine/threonine-protein phosphatase PGAM5, mitochondrial</fullName>
        <ecNumber evidence="5">3.1.3.16</ecNumber>
    </recommendedName>
    <alternativeName>
        <fullName evidence="15">Phosphoglycerate mutase family member 5</fullName>
    </alternativeName>
    <alternativeName>
        <fullName evidence="14">Serine/threonine-protein phosphatase Pgam5, mitochondrial</fullName>
    </alternativeName>
</protein>
<dbReference type="InterPro" id="IPR013078">
    <property type="entry name" value="His_Pase_superF_clade-1"/>
</dbReference>
<evidence type="ECO:0000256" key="12">
    <source>
        <dbReference type="ARBA" id="ARBA00023136"/>
    </source>
</evidence>